<evidence type="ECO:0000256" key="7">
    <source>
        <dbReference type="ARBA" id="ARBA00023136"/>
    </source>
</evidence>
<feature type="transmembrane region" description="Helical" evidence="8">
    <location>
        <begin position="102"/>
        <end position="123"/>
    </location>
</feature>
<dbReference type="RefSeq" id="WP_184704111.1">
    <property type="nucleotide sequence ID" value="NZ_JACHKZ010000001.1"/>
</dbReference>
<feature type="transmembrane region" description="Helical" evidence="8">
    <location>
        <begin position="323"/>
        <end position="343"/>
    </location>
</feature>
<comment type="similarity">
    <text evidence="2">Belongs to the binding-protein-dependent transport system permease family. FecCD subfamily.</text>
</comment>
<dbReference type="PANTHER" id="PTHR30472">
    <property type="entry name" value="FERRIC ENTEROBACTIN TRANSPORT SYSTEM PERMEASE PROTEIN"/>
    <property type="match status" value="1"/>
</dbReference>
<dbReference type="EMBL" id="JACHKZ010000001">
    <property type="protein sequence ID" value="MBB6576025.1"/>
    <property type="molecule type" value="Genomic_DNA"/>
</dbReference>
<dbReference type="InterPro" id="IPR000522">
    <property type="entry name" value="ABC_transptr_permease_BtuC"/>
</dbReference>
<organism evidence="9 10">
    <name type="scientific">Comamonas odontotermitis</name>
    <dbReference type="NCBI Taxonomy" id="379895"/>
    <lineage>
        <taxon>Bacteria</taxon>
        <taxon>Pseudomonadati</taxon>
        <taxon>Pseudomonadota</taxon>
        <taxon>Betaproteobacteria</taxon>
        <taxon>Burkholderiales</taxon>
        <taxon>Comamonadaceae</taxon>
        <taxon>Comamonas</taxon>
    </lineage>
</organism>
<dbReference type="Proteomes" id="UP000562492">
    <property type="component" value="Unassembled WGS sequence"/>
</dbReference>
<reference evidence="9 10" key="1">
    <citation type="submission" date="2020-08" db="EMBL/GenBank/DDBJ databases">
        <title>Functional genomics of gut bacteria from endangered species of beetles.</title>
        <authorList>
            <person name="Carlos-Shanley C."/>
        </authorList>
    </citation>
    <scope>NUCLEOTIDE SEQUENCE [LARGE SCALE GENOMIC DNA]</scope>
    <source>
        <strain evidence="9 10">S00124</strain>
    </source>
</reference>
<protein>
    <submittedName>
        <fullName evidence="9">Iron complex transport system permease protein</fullName>
    </submittedName>
</protein>
<evidence type="ECO:0000256" key="6">
    <source>
        <dbReference type="ARBA" id="ARBA00022989"/>
    </source>
</evidence>
<name>A0ABR6RA45_9BURK</name>
<dbReference type="InterPro" id="IPR037294">
    <property type="entry name" value="ABC_BtuC-like"/>
</dbReference>
<dbReference type="SUPFAM" id="SSF81345">
    <property type="entry name" value="ABC transporter involved in vitamin B12 uptake, BtuC"/>
    <property type="match status" value="1"/>
</dbReference>
<keyword evidence="3" id="KW-0813">Transport</keyword>
<keyword evidence="4" id="KW-1003">Cell membrane</keyword>
<feature type="transmembrane region" description="Helical" evidence="8">
    <location>
        <begin position="129"/>
        <end position="149"/>
    </location>
</feature>
<evidence type="ECO:0000313" key="9">
    <source>
        <dbReference type="EMBL" id="MBB6576025.1"/>
    </source>
</evidence>
<dbReference type="PANTHER" id="PTHR30472:SF67">
    <property type="entry name" value="PERMEASE OF ABC TRANSPORTER-RELATED"/>
    <property type="match status" value="1"/>
</dbReference>
<keyword evidence="7 8" id="KW-0472">Membrane</keyword>
<keyword evidence="10" id="KW-1185">Reference proteome</keyword>
<feature type="transmembrane region" description="Helical" evidence="8">
    <location>
        <begin position="204"/>
        <end position="224"/>
    </location>
</feature>
<feature type="transmembrane region" description="Helical" evidence="8">
    <location>
        <begin position="253"/>
        <end position="281"/>
    </location>
</feature>
<keyword evidence="5 8" id="KW-0812">Transmembrane</keyword>
<evidence type="ECO:0000256" key="8">
    <source>
        <dbReference type="SAM" id="Phobius"/>
    </source>
</evidence>
<keyword evidence="6 8" id="KW-1133">Transmembrane helix</keyword>
<evidence type="ECO:0000256" key="5">
    <source>
        <dbReference type="ARBA" id="ARBA00022692"/>
    </source>
</evidence>
<evidence type="ECO:0000256" key="3">
    <source>
        <dbReference type="ARBA" id="ARBA00022448"/>
    </source>
</evidence>
<gene>
    <name evidence="9" type="ORF">HNP33_000073</name>
</gene>
<feature type="transmembrane region" description="Helical" evidence="8">
    <location>
        <begin position="73"/>
        <end position="90"/>
    </location>
</feature>
<feature type="transmembrane region" description="Helical" evidence="8">
    <location>
        <begin position="161"/>
        <end position="184"/>
    </location>
</feature>
<evidence type="ECO:0000256" key="1">
    <source>
        <dbReference type="ARBA" id="ARBA00004651"/>
    </source>
</evidence>
<evidence type="ECO:0000313" key="10">
    <source>
        <dbReference type="Proteomes" id="UP000562492"/>
    </source>
</evidence>
<comment type="caution">
    <text evidence="9">The sequence shown here is derived from an EMBL/GenBank/DDBJ whole genome shotgun (WGS) entry which is preliminary data.</text>
</comment>
<dbReference type="CDD" id="cd06550">
    <property type="entry name" value="TM_ABC_iron-siderophores_like"/>
    <property type="match status" value="1"/>
</dbReference>
<feature type="transmembrane region" description="Helical" evidence="8">
    <location>
        <begin position="293"/>
        <end position="311"/>
    </location>
</feature>
<sequence>MKTSALPWMLVLPVLLTLAVLAGVTWGSAQLGMGQVWAIVQHQMAQALGMQTAAPDWSMQQHQIVWMIRLPRVLMAALVGAGLSIVGVVMQAMVRNPLADPYMLGVSSGASVGAVSVLAWGVFAAVGLYAVAAGAFIGALLATVLVYLLARQGGRIPSARLILSGVAVGYMLTGLTSLVTLTAGQRDLANALLTWLLGSLAGTQWQALGLPAGMVLAGMLWLLAQARPLNALLAGDEAAATLGVAAERLRRQLFVVVSLLTGTMVAVSGAIGFVGLVIPHVTRMLVGSDHRRVLPVAALMGAVFLVLVDGAARTWFAPMEIPVGVITAFVGGPFFIAMLWRGAVREEG</sequence>
<accession>A0ABR6RA45</accession>
<evidence type="ECO:0000256" key="2">
    <source>
        <dbReference type="ARBA" id="ARBA00007935"/>
    </source>
</evidence>
<comment type="subcellular location">
    <subcellularLocation>
        <location evidence="1">Cell membrane</location>
        <topology evidence="1">Multi-pass membrane protein</topology>
    </subcellularLocation>
</comment>
<evidence type="ECO:0000256" key="4">
    <source>
        <dbReference type="ARBA" id="ARBA00022475"/>
    </source>
</evidence>
<dbReference type="Pfam" id="PF01032">
    <property type="entry name" value="FecCD"/>
    <property type="match status" value="1"/>
</dbReference>
<proteinExistence type="inferred from homology"/>
<dbReference type="Gene3D" id="1.10.3470.10">
    <property type="entry name" value="ABC transporter involved in vitamin B12 uptake, BtuC"/>
    <property type="match status" value="1"/>
</dbReference>